<dbReference type="InterPro" id="IPR003730">
    <property type="entry name" value="Cu_polyphenol_OxRdtase"/>
</dbReference>
<evidence type="ECO:0000256" key="4">
    <source>
        <dbReference type="ARBA" id="ARBA00022679"/>
    </source>
</evidence>
<evidence type="ECO:0000256" key="11">
    <source>
        <dbReference type="ARBA" id="ARBA00049893"/>
    </source>
</evidence>
<evidence type="ECO:0000256" key="3">
    <source>
        <dbReference type="ARBA" id="ARBA00007353"/>
    </source>
</evidence>
<dbReference type="GO" id="GO:0017061">
    <property type="term" value="F:S-methyl-5-thioadenosine phosphorylase activity"/>
    <property type="evidence" value="ECO:0007669"/>
    <property type="project" value="UniProtKB-EC"/>
</dbReference>
<keyword evidence="6" id="KW-0378">Hydrolase</keyword>
<dbReference type="InterPro" id="IPR011324">
    <property type="entry name" value="Cytotoxic_necrot_fac-like_cat"/>
</dbReference>
<dbReference type="EMBL" id="JRNH01000004">
    <property type="protein sequence ID" value="KGF21517.1"/>
    <property type="molecule type" value="Genomic_DNA"/>
</dbReference>
<evidence type="ECO:0000256" key="10">
    <source>
        <dbReference type="ARBA" id="ARBA00048968"/>
    </source>
</evidence>
<protein>
    <recommendedName>
        <fullName evidence="14">Copper oxidase</fullName>
    </recommendedName>
</protein>
<comment type="catalytic activity">
    <reaction evidence="9">
        <text>adenosine + H2O + H(+) = inosine + NH4(+)</text>
        <dbReference type="Rhea" id="RHEA:24408"/>
        <dbReference type="ChEBI" id="CHEBI:15377"/>
        <dbReference type="ChEBI" id="CHEBI:15378"/>
        <dbReference type="ChEBI" id="CHEBI:16335"/>
        <dbReference type="ChEBI" id="CHEBI:17596"/>
        <dbReference type="ChEBI" id="CHEBI:28938"/>
        <dbReference type="EC" id="3.5.4.4"/>
    </reaction>
    <physiologicalReaction direction="left-to-right" evidence="9">
        <dbReference type="Rhea" id="RHEA:24409"/>
    </physiologicalReaction>
</comment>
<reference evidence="12 13" key="1">
    <citation type="submission" date="2014-07" db="EMBL/GenBank/DDBJ databases">
        <authorList>
            <person name="McCorrison J."/>
            <person name="Sanka R."/>
            <person name="Torralba M."/>
            <person name="Gillis M."/>
            <person name="Haft D.H."/>
            <person name="Methe B."/>
            <person name="Sutton G."/>
            <person name="Nelson K.E."/>
        </authorList>
    </citation>
    <scope>NUCLEOTIDE SEQUENCE [LARGE SCALE GENOMIC DNA]</scope>
    <source>
        <strain evidence="12 13">DNF00011</strain>
    </source>
</reference>
<dbReference type="Pfam" id="PF02578">
    <property type="entry name" value="Cu-oxidase_4"/>
    <property type="match status" value="1"/>
</dbReference>
<dbReference type="Gene3D" id="3.60.140.10">
    <property type="entry name" value="CNF1/YfiH-like putative cysteine hydrolases"/>
    <property type="match status" value="1"/>
</dbReference>
<sequence length="251" mass="26763">MRCETFTLHPDVAVAFTGRTEGNLAVHTVEGPSVALVLHARTRVEQRLGVKPGSLAFMSQVHSPFVAVIDSDGAWADTCQREHNVPTADALVDVSARYAPAVLTADCIPIAIAASLPAGRTATAVVHAGRKGLIDGVIQNTLKALTDQHAAELEAWIGPAICGRCYEVPQTMVTDAVAALPGAASEVIASTTSWGTPSLDLPRASRAILEEYGVLVHEAGECTLENSAWYSYRGENKHERNATIIYQRNIQ</sequence>
<organism evidence="12 13">
    <name type="scientific">Pseudoglutamicibacter albus DNF00011</name>
    <dbReference type="NCBI Taxonomy" id="1401063"/>
    <lineage>
        <taxon>Bacteria</taxon>
        <taxon>Bacillati</taxon>
        <taxon>Actinomycetota</taxon>
        <taxon>Actinomycetes</taxon>
        <taxon>Micrococcales</taxon>
        <taxon>Micrococcaceae</taxon>
        <taxon>Pseudoglutamicibacter</taxon>
    </lineage>
</organism>
<evidence type="ECO:0008006" key="14">
    <source>
        <dbReference type="Google" id="ProtNLM"/>
    </source>
</evidence>
<evidence type="ECO:0000256" key="1">
    <source>
        <dbReference type="ARBA" id="ARBA00000553"/>
    </source>
</evidence>
<dbReference type="InterPro" id="IPR038371">
    <property type="entry name" value="Cu_polyphenol_OxRdtase_sf"/>
</dbReference>
<evidence type="ECO:0000256" key="5">
    <source>
        <dbReference type="ARBA" id="ARBA00022723"/>
    </source>
</evidence>
<comment type="catalytic activity">
    <reaction evidence="10">
        <text>adenosine + phosphate = alpha-D-ribose 1-phosphate + adenine</text>
        <dbReference type="Rhea" id="RHEA:27642"/>
        <dbReference type="ChEBI" id="CHEBI:16335"/>
        <dbReference type="ChEBI" id="CHEBI:16708"/>
        <dbReference type="ChEBI" id="CHEBI:43474"/>
        <dbReference type="ChEBI" id="CHEBI:57720"/>
        <dbReference type="EC" id="2.4.2.1"/>
    </reaction>
    <physiologicalReaction direction="left-to-right" evidence="10">
        <dbReference type="Rhea" id="RHEA:27643"/>
    </physiologicalReaction>
</comment>
<comment type="catalytic activity">
    <reaction evidence="11">
        <text>S-methyl-5'-thioadenosine + phosphate = 5-(methylsulfanyl)-alpha-D-ribose 1-phosphate + adenine</text>
        <dbReference type="Rhea" id="RHEA:11852"/>
        <dbReference type="ChEBI" id="CHEBI:16708"/>
        <dbReference type="ChEBI" id="CHEBI:17509"/>
        <dbReference type="ChEBI" id="CHEBI:43474"/>
        <dbReference type="ChEBI" id="CHEBI:58533"/>
        <dbReference type="EC" id="2.4.2.28"/>
    </reaction>
    <physiologicalReaction direction="left-to-right" evidence="11">
        <dbReference type="Rhea" id="RHEA:11853"/>
    </physiologicalReaction>
</comment>
<name>A0A095ZSL0_9MICC</name>
<keyword evidence="5" id="KW-0479">Metal-binding</keyword>
<dbReference type="GO" id="GO:0016787">
    <property type="term" value="F:hydrolase activity"/>
    <property type="evidence" value="ECO:0007669"/>
    <property type="project" value="UniProtKB-KW"/>
</dbReference>
<dbReference type="AlphaFoldDB" id="A0A095ZSL0"/>
<evidence type="ECO:0000256" key="6">
    <source>
        <dbReference type="ARBA" id="ARBA00022801"/>
    </source>
</evidence>
<comment type="catalytic activity">
    <reaction evidence="1">
        <text>inosine + phosphate = alpha-D-ribose 1-phosphate + hypoxanthine</text>
        <dbReference type="Rhea" id="RHEA:27646"/>
        <dbReference type="ChEBI" id="CHEBI:17368"/>
        <dbReference type="ChEBI" id="CHEBI:17596"/>
        <dbReference type="ChEBI" id="CHEBI:43474"/>
        <dbReference type="ChEBI" id="CHEBI:57720"/>
        <dbReference type="EC" id="2.4.2.1"/>
    </reaction>
    <physiologicalReaction direction="left-to-right" evidence="1">
        <dbReference type="Rhea" id="RHEA:27647"/>
    </physiologicalReaction>
</comment>
<evidence type="ECO:0000256" key="8">
    <source>
        <dbReference type="ARBA" id="ARBA00023008"/>
    </source>
</evidence>
<gene>
    <name evidence="12" type="ORF">HMPREF2128_02360</name>
</gene>
<evidence type="ECO:0000313" key="12">
    <source>
        <dbReference type="EMBL" id="KGF21517.1"/>
    </source>
</evidence>
<keyword evidence="8" id="KW-0186">Copper</keyword>
<dbReference type="SUPFAM" id="SSF64438">
    <property type="entry name" value="CNF1/YfiH-like putative cysteine hydrolases"/>
    <property type="match status" value="1"/>
</dbReference>
<evidence type="ECO:0000256" key="2">
    <source>
        <dbReference type="ARBA" id="ARBA00003215"/>
    </source>
</evidence>
<comment type="caution">
    <text evidence="12">The sequence shown here is derived from an EMBL/GenBank/DDBJ whole genome shotgun (WGS) entry which is preliminary data.</text>
</comment>
<dbReference type="Proteomes" id="UP000053528">
    <property type="component" value="Unassembled WGS sequence"/>
</dbReference>
<evidence type="ECO:0000313" key="13">
    <source>
        <dbReference type="Proteomes" id="UP000053528"/>
    </source>
</evidence>
<comment type="function">
    <text evidence="2">Purine nucleoside enzyme that catalyzes the phosphorolysis of adenosine and inosine nucleosides, yielding D-ribose 1-phosphate and the respective free bases, adenine and hypoxanthine. Also catalyzes the phosphorolysis of S-methyl-5'-thioadenosine into adenine and S-methyl-5-thio-alpha-D-ribose 1-phosphate. Also has adenosine deaminase activity.</text>
</comment>
<dbReference type="GO" id="GO:0005507">
    <property type="term" value="F:copper ion binding"/>
    <property type="evidence" value="ECO:0007669"/>
    <property type="project" value="TreeGrafter"/>
</dbReference>
<dbReference type="RefSeq" id="WP_035754485.1">
    <property type="nucleotide sequence ID" value="NZ_JRNH01000004.1"/>
</dbReference>
<dbReference type="PANTHER" id="PTHR30616:SF2">
    <property type="entry name" value="PURINE NUCLEOSIDE PHOSPHORYLASE LACC1"/>
    <property type="match status" value="1"/>
</dbReference>
<dbReference type="CDD" id="cd16833">
    <property type="entry name" value="YfiH"/>
    <property type="match status" value="1"/>
</dbReference>
<proteinExistence type="inferred from homology"/>
<evidence type="ECO:0000256" key="9">
    <source>
        <dbReference type="ARBA" id="ARBA00047989"/>
    </source>
</evidence>
<dbReference type="PANTHER" id="PTHR30616">
    <property type="entry name" value="UNCHARACTERIZED PROTEIN YFIH"/>
    <property type="match status" value="1"/>
</dbReference>
<comment type="similarity">
    <text evidence="3">Belongs to the purine nucleoside phosphorylase YfiH/LACC1 family.</text>
</comment>
<keyword evidence="7" id="KW-0862">Zinc</keyword>
<evidence type="ECO:0000256" key="7">
    <source>
        <dbReference type="ARBA" id="ARBA00022833"/>
    </source>
</evidence>
<keyword evidence="4" id="KW-0808">Transferase</keyword>
<accession>A0A095ZSL0</accession>